<dbReference type="PROSITE" id="PS51257">
    <property type="entry name" value="PROKAR_LIPOPROTEIN"/>
    <property type="match status" value="1"/>
</dbReference>
<dbReference type="Pfam" id="PF05504">
    <property type="entry name" value="Spore_GerAC"/>
    <property type="match status" value="1"/>
</dbReference>
<keyword evidence="7" id="KW-0449">Lipoprotein</keyword>
<dbReference type="EMBL" id="WHOB01000061">
    <property type="protein sequence ID" value="NOU81201.1"/>
    <property type="molecule type" value="Genomic_DNA"/>
</dbReference>
<keyword evidence="3" id="KW-0309">Germination</keyword>
<gene>
    <name evidence="10" type="ORF">GC101_20260</name>
</gene>
<keyword evidence="11" id="KW-1185">Reference proteome</keyword>
<evidence type="ECO:0000256" key="4">
    <source>
        <dbReference type="ARBA" id="ARBA00022729"/>
    </source>
</evidence>
<comment type="subcellular location">
    <subcellularLocation>
        <location evidence="1">Membrane</location>
        <topology evidence="1">Lipid-anchor</topology>
    </subcellularLocation>
</comment>
<dbReference type="InterPro" id="IPR057336">
    <property type="entry name" value="GerAC_N"/>
</dbReference>
<dbReference type="InterPro" id="IPR008844">
    <property type="entry name" value="Spore_GerAC-like"/>
</dbReference>
<dbReference type="InterPro" id="IPR046953">
    <property type="entry name" value="Spore_GerAC-like_C"/>
</dbReference>
<reference evidence="10 11" key="1">
    <citation type="submission" date="2019-10" db="EMBL/GenBank/DDBJ databases">
        <title>Description of Paenibacillus terricola sp. nov.</title>
        <authorList>
            <person name="Carlier A."/>
            <person name="Qi S."/>
        </authorList>
    </citation>
    <scope>NUCLEOTIDE SEQUENCE [LARGE SCALE GENOMIC DNA]</scope>
    <source>
        <strain evidence="10 11">LMG 31459</strain>
    </source>
</reference>
<keyword evidence="5" id="KW-0472">Membrane</keyword>
<feature type="domain" description="Spore germination protein N-terminal" evidence="9">
    <location>
        <begin position="29"/>
        <end position="181"/>
    </location>
</feature>
<dbReference type="Pfam" id="PF25198">
    <property type="entry name" value="Spore_GerAC_N"/>
    <property type="match status" value="1"/>
</dbReference>
<evidence type="ECO:0000259" key="8">
    <source>
        <dbReference type="Pfam" id="PF05504"/>
    </source>
</evidence>
<proteinExistence type="inferred from homology"/>
<evidence type="ECO:0000313" key="11">
    <source>
        <dbReference type="Proteomes" id="UP000596857"/>
    </source>
</evidence>
<dbReference type="NCBIfam" id="TIGR02887">
    <property type="entry name" value="spore_ger_x_C"/>
    <property type="match status" value="1"/>
</dbReference>
<keyword evidence="6" id="KW-0564">Palmitate</keyword>
<name>A0ABX1YM86_9BACL</name>
<sequence>MHRQNYSLARLSLILLLLLPLLLTGCKSDERILEKLGLVQTASYDLAENNRIKVTSCVPVIDPDSSARRELLSTVSDSIKEARIMFSRQTDLTVVSGQLRDALFGLKLAKAGLGDYIDTLLRDPSIALGVKVTIINGDAGRYINHLLEKEAAGNSIPNTTLYEFSRDYNDDGIDPVAPIVKDSGDKAVIDGIALFQEDRYRMKIPAQDGIFFGLFRDDLRQGEAALHLGEEDGRPVVVMFSSLLNSRKVKVHRLGPGRFKVELLANIQGSVLEYTGHHYLNKAGVRQQLERDIADVIMAKAKEMVSQMQQHNVDSLGIGIQIRNTLSYKEWNQMNWREVYPQVEIECKAKVTIKDYGKYM</sequence>
<keyword evidence="4" id="KW-0732">Signal</keyword>
<dbReference type="RefSeq" id="WP_171718724.1">
    <property type="nucleotide sequence ID" value="NZ_WHOB01000061.1"/>
</dbReference>
<dbReference type="Gene3D" id="3.30.300.210">
    <property type="entry name" value="Nutrient germinant receptor protein C, domain 3"/>
    <property type="match status" value="1"/>
</dbReference>
<evidence type="ECO:0000256" key="3">
    <source>
        <dbReference type="ARBA" id="ARBA00022544"/>
    </source>
</evidence>
<dbReference type="Proteomes" id="UP000596857">
    <property type="component" value="Unassembled WGS sequence"/>
</dbReference>
<feature type="domain" description="Spore germination GerAC-like C-terminal" evidence="8">
    <location>
        <begin position="190"/>
        <end position="357"/>
    </location>
</feature>
<evidence type="ECO:0000256" key="2">
    <source>
        <dbReference type="ARBA" id="ARBA00007886"/>
    </source>
</evidence>
<evidence type="ECO:0000256" key="1">
    <source>
        <dbReference type="ARBA" id="ARBA00004635"/>
    </source>
</evidence>
<protein>
    <submittedName>
        <fullName evidence="10">Ger(X)C family spore germination protein</fullName>
    </submittedName>
</protein>
<dbReference type="PANTHER" id="PTHR35789:SF1">
    <property type="entry name" value="SPORE GERMINATION PROTEIN B3"/>
    <property type="match status" value="1"/>
</dbReference>
<evidence type="ECO:0000259" key="9">
    <source>
        <dbReference type="Pfam" id="PF25198"/>
    </source>
</evidence>
<dbReference type="InterPro" id="IPR038501">
    <property type="entry name" value="Spore_GerAC_C_sf"/>
</dbReference>
<accession>A0ABX1YM86</accession>
<dbReference type="PANTHER" id="PTHR35789">
    <property type="entry name" value="SPORE GERMINATION PROTEIN B3"/>
    <property type="match status" value="1"/>
</dbReference>
<evidence type="ECO:0000256" key="6">
    <source>
        <dbReference type="ARBA" id="ARBA00023139"/>
    </source>
</evidence>
<comment type="similarity">
    <text evidence="2">Belongs to the GerABKC lipoprotein family.</text>
</comment>
<organism evidence="10 11">
    <name type="scientific">Paenibacillus phytohabitans</name>
    <dbReference type="NCBI Taxonomy" id="2654978"/>
    <lineage>
        <taxon>Bacteria</taxon>
        <taxon>Bacillati</taxon>
        <taxon>Bacillota</taxon>
        <taxon>Bacilli</taxon>
        <taxon>Bacillales</taxon>
        <taxon>Paenibacillaceae</taxon>
        <taxon>Paenibacillus</taxon>
    </lineage>
</organism>
<evidence type="ECO:0000313" key="10">
    <source>
        <dbReference type="EMBL" id="NOU81201.1"/>
    </source>
</evidence>
<evidence type="ECO:0000256" key="5">
    <source>
        <dbReference type="ARBA" id="ARBA00023136"/>
    </source>
</evidence>
<comment type="caution">
    <text evidence="10">The sequence shown here is derived from an EMBL/GenBank/DDBJ whole genome shotgun (WGS) entry which is preliminary data.</text>
</comment>
<evidence type="ECO:0000256" key="7">
    <source>
        <dbReference type="ARBA" id="ARBA00023288"/>
    </source>
</evidence>